<dbReference type="AlphaFoldDB" id="A0A9W9X2B9"/>
<dbReference type="GO" id="GO:0071949">
    <property type="term" value="F:FAD binding"/>
    <property type="evidence" value="ECO:0007669"/>
    <property type="project" value="InterPro"/>
</dbReference>
<reference evidence="5" key="2">
    <citation type="journal article" date="2023" name="IMA Fungus">
        <title>Comparative genomic study of the Penicillium genus elucidates a diverse pangenome and 15 lateral gene transfer events.</title>
        <authorList>
            <person name="Petersen C."/>
            <person name="Sorensen T."/>
            <person name="Nielsen M.R."/>
            <person name="Sondergaard T.E."/>
            <person name="Sorensen J.L."/>
            <person name="Fitzpatrick D.A."/>
            <person name="Frisvad J.C."/>
            <person name="Nielsen K.L."/>
        </authorList>
    </citation>
    <scope>NUCLEOTIDE SEQUENCE</scope>
    <source>
        <strain evidence="5">IBT 30728</strain>
    </source>
</reference>
<dbReference type="PANTHER" id="PTHR46720">
    <property type="entry name" value="HYDROXYLASE, PUTATIVE (AFU_ORTHOLOGUE AFUA_3G01460)-RELATED"/>
    <property type="match status" value="1"/>
</dbReference>
<comment type="caution">
    <text evidence="5">The sequence shown here is derived from an EMBL/GenBank/DDBJ whole genome shotgun (WGS) entry which is preliminary data.</text>
</comment>
<dbReference type="RefSeq" id="XP_056788536.1">
    <property type="nucleotide sequence ID" value="XM_056936601.1"/>
</dbReference>
<dbReference type="PANTHER" id="PTHR46720:SF3">
    <property type="entry name" value="FAD-BINDING DOMAIN-CONTAINING PROTEIN-RELATED"/>
    <property type="match status" value="1"/>
</dbReference>
<gene>
    <name evidence="5" type="ORF">N7539_007000</name>
</gene>
<keyword evidence="3" id="KW-0560">Oxidoreductase</keyword>
<dbReference type="GeneID" id="81626850"/>
<dbReference type="Gene3D" id="3.50.50.60">
    <property type="entry name" value="FAD/NAD(P)-binding domain"/>
    <property type="match status" value="1"/>
</dbReference>
<dbReference type="Pfam" id="PF01494">
    <property type="entry name" value="FAD_binding_3"/>
    <property type="match status" value="1"/>
</dbReference>
<keyword evidence="6" id="KW-1185">Reference proteome</keyword>
<dbReference type="EMBL" id="JAPWDQ010000009">
    <property type="protein sequence ID" value="KAJ5481106.1"/>
    <property type="molecule type" value="Genomic_DNA"/>
</dbReference>
<dbReference type="GO" id="GO:0044550">
    <property type="term" value="P:secondary metabolite biosynthetic process"/>
    <property type="evidence" value="ECO:0007669"/>
    <property type="project" value="TreeGrafter"/>
</dbReference>
<protein>
    <recommendedName>
        <fullName evidence="4">FAD-binding domain-containing protein</fullName>
    </recommendedName>
</protein>
<dbReference type="PRINTS" id="PR00420">
    <property type="entry name" value="RNGMNOXGNASE"/>
</dbReference>
<sequence length="403" mass="43973">MVESKNHQFHIAIVDAGIAGLALAMALHKQDVSFTMYEEAKEYSTVGAEIGFSPNGMRAINLIEPTFRPLYEEICVGSKGEDAKHIFFEGMLLEPGFGCGQSWHGDSAWSHPDFVRKSVSTGLSLRQTGAILIGAQAHRKALLDTMNKFIPPDHARFGKRVAGIEQQSDFVKLGFPDGSTATADIVAGAARIQSVVRSHVPRDTNPSQVAPVYAGAYCYRGVIPMTEGYEILGDLTDVAKFYFGQGRGAVTYRISGGEVSNYLLCVADTRDGWKSKDAVTERVRPDVVMSDFQGSDTDEAFRRLLSEAQPVRWGLFHHLETSTYFRDRAFMIGDSAHASLPFQAAGAAQGLEYAVVLSRILAELANSRNLHATKTSTIHASPGPRTTQYAVHVLKDSLSSRPN</sequence>
<evidence type="ECO:0000313" key="5">
    <source>
        <dbReference type="EMBL" id="KAJ5481106.1"/>
    </source>
</evidence>
<dbReference type="GO" id="GO:0016491">
    <property type="term" value="F:oxidoreductase activity"/>
    <property type="evidence" value="ECO:0007669"/>
    <property type="project" value="UniProtKB-KW"/>
</dbReference>
<evidence type="ECO:0000259" key="4">
    <source>
        <dbReference type="Pfam" id="PF01494"/>
    </source>
</evidence>
<keyword evidence="2" id="KW-0274">FAD</keyword>
<keyword evidence="1" id="KW-0285">Flavoprotein</keyword>
<name>A0A9W9X2B9_9EURO</name>
<dbReference type="InterPro" id="IPR036188">
    <property type="entry name" value="FAD/NAD-bd_sf"/>
</dbReference>
<evidence type="ECO:0000256" key="1">
    <source>
        <dbReference type="ARBA" id="ARBA00022630"/>
    </source>
</evidence>
<dbReference type="InterPro" id="IPR051104">
    <property type="entry name" value="FAD_monoxygenase"/>
</dbReference>
<organism evidence="5 6">
    <name type="scientific">Penicillium diatomitis</name>
    <dbReference type="NCBI Taxonomy" id="2819901"/>
    <lineage>
        <taxon>Eukaryota</taxon>
        <taxon>Fungi</taxon>
        <taxon>Dikarya</taxon>
        <taxon>Ascomycota</taxon>
        <taxon>Pezizomycotina</taxon>
        <taxon>Eurotiomycetes</taxon>
        <taxon>Eurotiomycetidae</taxon>
        <taxon>Eurotiales</taxon>
        <taxon>Aspergillaceae</taxon>
        <taxon>Penicillium</taxon>
    </lineage>
</organism>
<proteinExistence type="predicted"/>
<evidence type="ECO:0000256" key="2">
    <source>
        <dbReference type="ARBA" id="ARBA00022827"/>
    </source>
</evidence>
<evidence type="ECO:0000313" key="6">
    <source>
        <dbReference type="Proteomes" id="UP001148312"/>
    </source>
</evidence>
<dbReference type="SUPFAM" id="SSF51905">
    <property type="entry name" value="FAD/NAD(P)-binding domain"/>
    <property type="match status" value="1"/>
</dbReference>
<evidence type="ECO:0000256" key="3">
    <source>
        <dbReference type="ARBA" id="ARBA00023002"/>
    </source>
</evidence>
<dbReference type="Proteomes" id="UP001148312">
    <property type="component" value="Unassembled WGS sequence"/>
</dbReference>
<reference evidence="5" key="1">
    <citation type="submission" date="2022-12" db="EMBL/GenBank/DDBJ databases">
        <authorList>
            <person name="Petersen C."/>
        </authorList>
    </citation>
    <scope>NUCLEOTIDE SEQUENCE</scope>
    <source>
        <strain evidence="5">IBT 30728</strain>
    </source>
</reference>
<feature type="domain" description="FAD-binding" evidence="4">
    <location>
        <begin position="317"/>
        <end position="366"/>
    </location>
</feature>
<dbReference type="InterPro" id="IPR002938">
    <property type="entry name" value="FAD-bd"/>
</dbReference>
<accession>A0A9W9X2B9</accession>